<sequence>MVHYASVEALDCMPAYYKVTLRPYPKDLCGSDKIQVALKRFLDDIANEIVEGRLMGFLSRILSPVTVFDMPADLVMKIAGELKESQSIREQLNKKLVILEGAQRPANASFG</sequence>
<reference evidence="1" key="1">
    <citation type="submission" date="2022-12" db="EMBL/GenBank/DDBJ databases">
        <authorList>
            <person name="Petersen C."/>
        </authorList>
    </citation>
    <scope>NUCLEOTIDE SEQUENCE</scope>
    <source>
        <strain evidence="1">IBT 30728</strain>
    </source>
</reference>
<reference evidence="1" key="2">
    <citation type="journal article" date="2023" name="IMA Fungus">
        <title>Comparative genomic study of the Penicillium genus elucidates a diverse pangenome and 15 lateral gene transfer events.</title>
        <authorList>
            <person name="Petersen C."/>
            <person name="Sorensen T."/>
            <person name="Nielsen M.R."/>
            <person name="Sondergaard T.E."/>
            <person name="Sorensen J.L."/>
            <person name="Fitzpatrick D.A."/>
            <person name="Frisvad J.C."/>
            <person name="Nielsen K.L."/>
        </authorList>
    </citation>
    <scope>NUCLEOTIDE SEQUENCE</scope>
    <source>
        <strain evidence="1">IBT 30728</strain>
    </source>
</reference>
<dbReference type="EMBL" id="JAPWDQ010000014">
    <property type="protein sequence ID" value="KAJ5471811.1"/>
    <property type="molecule type" value="Genomic_DNA"/>
</dbReference>
<evidence type="ECO:0000313" key="2">
    <source>
        <dbReference type="Proteomes" id="UP001148312"/>
    </source>
</evidence>
<dbReference type="AlphaFoldDB" id="A0A9W9WQG4"/>
<gene>
    <name evidence="1" type="ORF">N7539_008754</name>
</gene>
<evidence type="ECO:0008006" key="3">
    <source>
        <dbReference type="Google" id="ProtNLM"/>
    </source>
</evidence>
<proteinExistence type="predicted"/>
<dbReference type="GeneID" id="81628599"/>
<protein>
    <recommendedName>
        <fullName evidence="3">GED domain-containing protein</fullName>
    </recommendedName>
</protein>
<name>A0A9W9WQG4_9EURO</name>
<accession>A0A9W9WQG4</accession>
<keyword evidence="2" id="KW-1185">Reference proteome</keyword>
<dbReference type="Proteomes" id="UP001148312">
    <property type="component" value="Unassembled WGS sequence"/>
</dbReference>
<organism evidence="1 2">
    <name type="scientific">Penicillium diatomitis</name>
    <dbReference type="NCBI Taxonomy" id="2819901"/>
    <lineage>
        <taxon>Eukaryota</taxon>
        <taxon>Fungi</taxon>
        <taxon>Dikarya</taxon>
        <taxon>Ascomycota</taxon>
        <taxon>Pezizomycotina</taxon>
        <taxon>Eurotiomycetes</taxon>
        <taxon>Eurotiomycetidae</taxon>
        <taxon>Eurotiales</taxon>
        <taxon>Aspergillaceae</taxon>
        <taxon>Penicillium</taxon>
    </lineage>
</organism>
<comment type="caution">
    <text evidence="1">The sequence shown here is derived from an EMBL/GenBank/DDBJ whole genome shotgun (WGS) entry which is preliminary data.</text>
</comment>
<dbReference type="RefSeq" id="XP_056786357.1">
    <property type="nucleotide sequence ID" value="XM_056938349.1"/>
</dbReference>
<evidence type="ECO:0000313" key="1">
    <source>
        <dbReference type="EMBL" id="KAJ5471811.1"/>
    </source>
</evidence>